<evidence type="ECO:0000313" key="4">
    <source>
        <dbReference type="Proteomes" id="UP000444174"/>
    </source>
</evidence>
<evidence type="ECO:0000256" key="2">
    <source>
        <dbReference type="PIRSR" id="PIRSR600760-2"/>
    </source>
</evidence>
<dbReference type="GO" id="GO:0006020">
    <property type="term" value="P:inositol metabolic process"/>
    <property type="evidence" value="ECO:0007669"/>
    <property type="project" value="TreeGrafter"/>
</dbReference>
<protein>
    <submittedName>
        <fullName evidence="3">Histidinol phosphate phosphatase</fullName>
    </submittedName>
</protein>
<reference evidence="3 4" key="1">
    <citation type="submission" date="2019-10" db="EMBL/GenBank/DDBJ databases">
        <title>Epibacterium sp. nov., isolated from seawater.</title>
        <authorList>
            <person name="Zhang X."/>
            <person name="Li N."/>
        </authorList>
    </citation>
    <scope>NUCLEOTIDE SEQUENCE [LARGE SCALE GENOMIC DNA]</scope>
    <source>
        <strain evidence="3 4">SM1979</strain>
    </source>
</reference>
<feature type="binding site" evidence="2">
    <location>
        <position position="92"/>
    </location>
    <ligand>
        <name>Mg(2+)</name>
        <dbReference type="ChEBI" id="CHEBI:18420"/>
        <label>1</label>
        <note>catalytic</note>
    </ligand>
</feature>
<dbReference type="Pfam" id="PF00459">
    <property type="entry name" value="Inositol_P"/>
    <property type="match status" value="1"/>
</dbReference>
<dbReference type="RefSeq" id="WP_153216255.1">
    <property type="nucleotide sequence ID" value="NZ_WIBF01000007.1"/>
</dbReference>
<dbReference type="SUPFAM" id="SSF56655">
    <property type="entry name" value="Carbohydrate phosphatase"/>
    <property type="match status" value="1"/>
</dbReference>
<dbReference type="EMBL" id="WIBF01000007">
    <property type="protein sequence ID" value="MQQ09315.1"/>
    <property type="molecule type" value="Genomic_DNA"/>
</dbReference>
<dbReference type="GO" id="GO:0007165">
    <property type="term" value="P:signal transduction"/>
    <property type="evidence" value="ECO:0007669"/>
    <property type="project" value="TreeGrafter"/>
</dbReference>
<comment type="caution">
    <text evidence="3">The sequence shown here is derived from an EMBL/GenBank/DDBJ whole genome shotgun (WGS) entry which is preliminary data.</text>
</comment>
<feature type="binding site" evidence="2">
    <location>
        <position position="218"/>
    </location>
    <ligand>
        <name>Mg(2+)</name>
        <dbReference type="ChEBI" id="CHEBI:18420"/>
        <label>1</label>
        <note>catalytic</note>
    </ligand>
</feature>
<sequence length="268" mass="28633">MTQDAVMDFSFLDHALQSAHQMANLARPLAREAWLNPKEVSFKEDGSFLTPADLAIERAWRHHLHLAFPDHAVQGEEYGSEKGIAEYTWVLDPIDGTRQFGMGLGNFATLIALCDGMGRPVVGVIDLPLMDVRYCAARGQGAYLNDRRLNVSNATLLGEALAMLANQNSFTHTDAVAYENLRSSVGQAAFDAGSPAYGALAAGKVDLCLNGGDLNAHDICALVPVVEEAGGMITNWQGEALGLWSSGAILASASPVLHQAALDVLTKE</sequence>
<feature type="binding site" evidence="2">
    <location>
        <position position="94"/>
    </location>
    <ligand>
        <name>Mg(2+)</name>
        <dbReference type="ChEBI" id="CHEBI:18420"/>
        <label>1</label>
        <note>catalytic</note>
    </ligand>
</feature>
<dbReference type="GO" id="GO:0046872">
    <property type="term" value="F:metal ion binding"/>
    <property type="evidence" value="ECO:0007669"/>
    <property type="project" value="UniProtKB-KW"/>
</dbReference>
<dbReference type="PANTHER" id="PTHR20854">
    <property type="entry name" value="INOSITOL MONOPHOSPHATASE"/>
    <property type="match status" value="1"/>
</dbReference>
<dbReference type="GO" id="GO:0008934">
    <property type="term" value="F:inositol monophosphate 1-phosphatase activity"/>
    <property type="evidence" value="ECO:0007669"/>
    <property type="project" value="TreeGrafter"/>
</dbReference>
<comment type="similarity">
    <text evidence="1">Belongs to the inositol monophosphatase superfamily.</text>
</comment>
<proteinExistence type="inferred from homology"/>
<gene>
    <name evidence="3" type="ORF">GFB49_12680</name>
</gene>
<feature type="binding site" evidence="2">
    <location>
        <position position="76"/>
    </location>
    <ligand>
        <name>Mg(2+)</name>
        <dbReference type="ChEBI" id="CHEBI:18420"/>
        <label>1</label>
        <note>catalytic</note>
    </ligand>
</feature>
<keyword evidence="2" id="KW-0460">Magnesium</keyword>
<evidence type="ECO:0000256" key="1">
    <source>
        <dbReference type="ARBA" id="ARBA00009759"/>
    </source>
</evidence>
<dbReference type="Gene3D" id="3.40.190.80">
    <property type="match status" value="1"/>
</dbReference>
<keyword evidence="4" id="KW-1185">Reference proteome</keyword>
<dbReference type="Gene3D" id="3.30.540.10">
    <property type="entry name" value="Fructose-1,6-Bisphosphatase, subunit A, domain 1"/>
    <property type="match status" value="1"/>
</dbReference>
<dbReference type="PRINTS" id="PR00377">
    <property type="entry name" value="IMPHPHTASES"/>
</dbReference>
<accession>A0A843YI15</accession>
<dbReference type="PANTHER" id="PTHR20854:SF4">
    <property type="entry name" value="INOSITOL-1-MONOPHOSPHATASE-RELATED"/>
    <property type="match status" value="1"/>
</dbReference>
<comment type="cofactor">
    <cofactor evidence="2">
        <name>Mg(2+)</name>
        <dbReference type="ChEBI" id="CHEBI:18420"/>
    </cofactor>
</comment>
<dbReference type="AlphaFoldDB" id="A0A843YI15"/>
<organism evidence="3 4">
    <name type="scientific">Tritonibacter litoralis</name>
    <dbReference type="NCBI Taxonomy" id="2662264"/>
    <lineage>
        <taxon>Bacteria</taxon>
        <taxon>Pseudomonadati</taxon>
        <taxon>Pseudomonadota</taxon>
        <taxon>Alphaproteobacteria</taxon>
        <taxon>Rhodobacterales</taxon>
        <taxon>Paracoccaceae</taxon>
        <taxon>Tritonibacter</taxon>
    </lineage>
</organism>
<dbReference type="InterPro" id="IPR000760">
    <property type="entry name" value="Inositol_monophosphatase-like"/>
</dbReference>
<name>A0A843YI15_9RHOB</name>
<dbReference type="Proteomes" id="UP000444174">
    <property type="component" value="Unassembled WGS sequence"/>
</dbReference>
<feature type="binding site" evidence="2">
    <location>
        <position position="95"/>
    </location>
    <ligand>
        <name>Mg(2+)</name>
        <dbReference type="ChEBI" id="CHEBI:18420"/>
        <label>1</label>
        <note>catalytic</note>
    </ligand>
</feature>
<evidence type="ECO:0000313" key="3">
    <source>
        <dbReference type="EMBL" id="MQQ09315.1"/>
    </source>
</evidence>
<keyword evidence="2" id="KW-0479">Metal-binding</keyword>